<accession>A0A2T9JQL0</accession>
<protein>
    <recommendedName>
        <fullName evidence="1">DUF427 domain-containing protein</fullName>
    </recommendedName>
</protein>
<organism evidence="2 3">
    <name type="scientific">Caulobacter radicis</name>
    <dbReference type="NCBI Taxonomy" id="2172650"/>
    <lineage>
        <taxon>Bacteria</taxon>
        <taxon>Pseudomonadati</taxon>
        <taxon>Pseudomonadota</taxon>
        <taxon>Alphaproteobacteria</taxon>
        <taxon>Caulobacterales</taxon>
        <taxon>Caulobacteraceae</taxon>
        <taxon>Caulobacter</taxon>
    </lineage>
</organism>
<gene>
    <name evidence="2" type="ORF">DDF65_06100</name>
</gene>
<proteinExistence type="predicted"/>
<dbReference type="Gene3D" id="2.170.150.40">
    <property type="entry name" value="Domain of unknown function (DUF427)"/>
    <property type="match status" value="1"/>
</dbReference>
<comment type="caution">
    <text evidence="2">The sequence shown here is derived from an EMBL/GenBank/DDBJ whole genome shotgun (WGS) entry which is preliminary data.</text>
</comment>
<evidence type="ECO:0000313" key="2">
    <source>
        <dbReference type="EMBL" id="PVM85992.1"/>
    </source>
</evidence>
<evidence type="ECO:0000259" key="1">
    <source>
        <dbReference type="Pfam" id="PF04248"/>
    </source>
</evidence>
<feature type="domain" description="DUF427" evidence="1">
    <location>
        <begin position="19"/>
        <end position="110"/>
    </location>
</feature>
<keyword evidence="3" id="KW-1185">Reference proteome</keyword>
<dbReference type="Pfam" id="PF04248">
    <property type="entry name" value="NTP_transf_9"/>
    <property type="match status" value="1"/>
</dbReference>
<dbReference type="EMBL" id="QDKP01000017">
    <property type="protein sequence ID" value="PVM85992.1"/>
    <property type="molecule type" value="Genomic_DNA"/>
</dbReference>
<dbReference type="PANTHER" id="PTHR34310">
    <property type="entry name" value="DUF427 DOMAIN PROTEIN (AFU_ORTHOLOGUE AFUA_3G02220)"/>
    <property type="match status" value="1"/>
</dbReference>
<dbReference type="Proteomes" id="UP000244913">
    <property type="component" value="Unassembled WGS sequence"/>
</dbReference>
<sequence length="135" mass="15358">MTTGETDQIYTLTREARRVRALFEGHDIADSDDVVTVHEAGRPPVHYFPRRDVFMIFLRQTDKVTHNPHKGEARYFTIYRDQHIVDNVAWSYEAPKAAFDSLSGRIAFLAAHVEFQVDGRSAAETEAALEAGYDD</sequence>
<dbReference type="InterPro" id="IPR038694">
    <property type="entry name" value="DUF427_sf"/>
</dbReference>
<reference evidence="2 3" key="1">
    <citation type="submission" date="2018-04" db="EMBL/GenBank/DDBJ databases">
        <title>The genome sequence of Caulobacter sp. 736.</title>
        <authorList>
            <person name="Gao J."/>
            <person name="Sun J."/>
        </authorList>
    </citation>
    <scope>NUCLEOTIDE SEQUENCE [LARGE SCALE GENOMIC DNA]</scope>
    <source>
        <strain evidence="2 3">736</strain>
    </source>
</reference>
<dbReference type="InterPro" id="IPR007361">
    <property type="entry name" value="DUF427"/>
</dbReference>
<dbReference type="PANTHER" id="PTHR34310:SF9">
    <property type="entry name" value="BLR5716 PROTEIN"/>
    <property type="match status" value="1"/>
</dbReference>
<evidence type="ECO:0000313" key="3">
    <source>
        <dbReference type="Proteomes" id="UP000244913"/>
    </source>
</evidence>
<dbReference type="RefSeq" id="WP_116565531.1">
    <property type="nucleotide sequence ID" value="NZ_QDKP01000017.1"/>
</dbReference>
<name>A0A2T9JQL0_9CAUL</name>
<dbReference type="AlphaFoldDB" id="A0A2T9JQL0"/>